<dbReference type="PROSITE" id="PS51898">
    <property type="entry name" value="TYR_RECOMBINASE"/>
    <property type="match status" value="1"/>
</dbReference>
<evidence type="ECO:0000256" key="4">
    <source>
        <dbReference type="PROSITE-ProRule" id="PRU01248"/>
    </source>
</evidence>
<feature type="domain" description="Core-binding (CB)" evidence="6">
    <location>
        <begin position="19"/>
        <end position="105"/>
    </location>
</feature>
<gene>
    <name evidence="7" type="ORF">SAMIE_2001090</name>
</gene>
<keyword evidence="7" id="KW-0614">Plasmid</keyword>
<keyword evidence="3" id="KW-0233">DNA recombination</keyword>
<dbReference type="GO" id="GO:0003677">
    <property type="term" value="F:DNA binding"/>
    <property type="evidence" value="ECO:0007669"/>
    <property type="project" value="UniProtKB-UniRule"/>
</dbReference>
<protein>
    <submittedName>
        <fullName evidence="7">Integrase</fullName>
    </submittedName>
</protein>
<proteinExistence type="predicted"/>
<keyword evidence="2 4" id="KW-0238">DNA-binding</keyword>
<dbReference type="InterPro" id="IPR002104">
    <property type="entry name" value="Integrase_catalytic"/>
</dbReference>
<dbReference type="KEGG" id="sami:SAMIE_2001090"/>
<dbReference type="InterPro" id="IPR052925">
    <property type="entry name" value="Phage_Integrase-like_Recomb"/>
</dbReference>
<dbReference type="SUPFAM" id="SSF56349">
    <property type="entry name" value="DNA breaking-rejoining enzymes"/>
    <property type="match status" value="1"/>
</dbReference>
<evidence type="ECO:0000259" key="5">
    <source>
        <dbReference type="PROSITE" id="PS51898"/>
    </source>
</evidence>
<dbReference type="GO" id="GO:0015074">
    <property type="term" value="P:DNA integration"/>
    <property type="evidence" value="ECO:0007669"/>
    <property type="project" value="UniProtKB-KW"/>
</dbReference>
<dbReference type="InterPro" id="IPR010998">
    <property type="entry name" value="Integrase_recombinase_N"/>
</dbReference>
<dbReference type="InterPro" id="IPR013762">
    <property type="entry name" value="Integrase-like_cat_sf"/>
</dbReference>
<dbReference type="GO" id="GO:0006310">
    <property type="term" value="P:DNA recombination"/>
    <property type="evidence" value="ECO:0007669"/>
    <property type="project" value="UniProtKB-KW"/>
</dbReference>
<reference evidence="7 8" key="1">
    <citation type="submission" date="2018-05" db="EMBL/GenBank/DDBJ databases">
        <title>Complete Genome Sequence of the Nonylphenol-Degrading Bacterium Sphingobium amiense DSM 16289T.</title>
        <authorList>
            <person name="Ootsuka M."/>
            <person name="Nishizawa T."/>
            <person name="Ohta H."/>
        </authorList>
    </citation>
    <scope>NUCLEOTIDE SEQUENCE [LARGE SCALE GENOMIC DNA]</scope>
    <source>
        <strain evidence="7 8">DSM 16289</strain>
        <plasmid evidence="8">psamie_2 dna</plasmid>
    </source>
</reference>
<dbReference type="EMBL" id="AP018665">
    <property type="protein sequence ID" value="BBE00223.1"/>
    <property type="molecule type" value="Genomic_DNA"/>
</dbReference>
<dbReference type="InterPro" id="IPR011010">
    <property type="entry name" value="DNA_brk_join_enz"/>
</dbReference>
<keyword evidence="8" id="KW-1185">Reference proteome</keyword>
<dbReference type="Proteomes" id="UP000279959">
    <property type="component" value="Plasmid pSAMIE_2"/>
</dbReference>
<dbReference type="Gene3D" id="1.10.443.10">
    <property type="entry name" value="Intergrase catalytic core"/>
    <property type="match status" value="1"/>
</dbReference>
<evidence type="ECO:0000256" key="2">
    <source>
        <dbReference type="ARBA" id="ARBA00023125"/>
    </source>
</evidence>
<dbReference type="AlphaFoldDB" id="A0A494WGQ0"/>
<dbReference type="PANTHER" id="PTHR34605:SF4">
    <property type="entry name" value="DNA ADENINE METHYLTRANSFERASE"/>
    <property type="match status" value="1"/>
</dbReference>
<organism evidence="7 8">
    <name type="scientific">Sphingobium amiense</name>
    <dbReference type="NCBI Taxonomy" id="135719"/>
    <lineage>
        <taxon>Bacteria</taxon>
        <taxon>Pseudomonadati</taxon>
        <taxon>Pseudomonadota</taxon>
        <taxon>Alphaproteobacteria</taxon>
        <taxon>Sphingomonadales</taxon>
        <taxon>Sphingomonadaceae</taxon>
        <taxon>Sphingobium</taxon>
    </lineage>
</organism>
<name>A0A494WGQ0_9SPHN</name>
<evidence type="ECO:0000256" key="1">
    <source>
        <dbReference type="ARBA" id="ARBA00022908"/>
    </source>
</evidence>
<dbReference type="InterPro" id="IPR044068">
    <property type="entry name" value="CB"/>
</dbReference>
<dbReference type="PANTHER" id="PTHR34605">
    <property type="entry name" value="PHAGE_INTEGRASE DOMAIN-CONTAINING PROTEIN"/>
    <property type="match status" value="1"/>
</dbReference>
<evidence type="ECO:0000259" key="6">
    <source>
        <dbReference type="PROSITE" id="PS51900"/>
    </source>
</evidence>
<keyword evidence="1" id="KW-0229">DNA integration</keyword>
<geneLocation type="plasmid" evidence="8">
    <name>psamie_2 dna</name>
</geneLocation>
<evidence type="ECO:0000313" key="8">
    <source>
        <dbReference type="Proteomes" id="UP000279959"/>
    </source>
</evidence>
<evidence type="ECO:0000313" key="7">
    <source>
        <dbReference type="EMBL" id="BBE00223.1"/>
    </source>
</evidence>
<dbReference type="CDD" id="cd00799">
    <property type="entry name" value="INT_Cre_C"/>
    <property type="match status" value="1"/>
</dbReference>
<dbReference type="PROSITE" id="PS51900">
    <property type="entry name" value="CB"/>
    <property type="match status" value="1"/>
</dbReference>
<dbReference type="Gene3D" id="1.10.150.130">
    <property type="match status" value="1"/>
</dbReference>
<sequence>MGSARLIAMARDLLPLSINLPADLLAEIGGARETLAAAKASSTQKAYASDWERFCAFCDARNVEALPAHPDIVALFAHVEAEAGIAPVTIGRRVAAINHHHKEADFASPTARDAAGIIAQMMAGVRRRYARKKVQKAPAEADVLKAMLATIKGNGLRAVRDRAILAIGMAGAFRRSELAAMQLGDLVFTAKGVRITIPKSKRDQEALGQVVAIPEGRVIQPIRLLKAWMSVAALDGADRKAGEAQQAPLFRRLTRLDGLTDQPMTDKTVARLVKACATAASLDPALYSGHSLRAGFLTEAASQRANLFKMKDHSRHKSLDTVADYVRDAAMFDDHAGDKFL</sequence>
<feature type="domain" description="Tyr recombinase" evidence="5">
    <location>
        <begin position="134"/>
        <end position="341"/>
    </location>
</feature>
<evidence type="ECO:0000256" key="3">
    <source>
        <dbReference type="ARBA" id="ARBA00023172"/>
    </source>
</evidence>
<accession>A0A494WGQ0</accession>
<dbReference type="SUPFAM" id="SSF47823">
    <property type="entry name" value="lambda integrase-like, N-terminal domain"/>
    <property type="match status" value="1"/>
</dbReference>
<dbReference type="Pfam" id="PF00589">
    <property type="entry name" value="Phage_integrase"/>
    <property type="match status" value="1"/>
</dbReference>